<reference evidence="1" key="1">
    <citation type="submission" date="2022-01" db="EMBL/GenBank/DDBJ databases">
        <title>Genome sequencing of Zunongwangia sp. M21534 genome.</title>
        <authorList>
            <person name="Chen Y."/>
            <person name="Dong C."/>
            <person name="Shao Z."/>
        </authorList>
    </citation>
    <scope>NUCLEOTIDE SEQUENCE</scope>
    <source>
        <strain evidence="1">MCCC M21534</strain>
    </source>
</reference>
<dbReference type="Proteomes" id="UP001139521">
    <property type="component" value="Unassembled WGS sequence"/>
</dbReference>
<sequence length="88" mass="10036">MNKIKLLWNKFCDIFGIMSREKKNISKRALSFRHSDSSLTSERVGVIISNRKDSVNLAEAVRSLRHNVKASFKVSDSTKGKINRLEKA</sequence>
<gene>
    <name evidence="1" type="ORF">L1967_19220</name>
</gene>
<dbReference type="EMBL" id="JAKHSK010000040">
    <property type="protein sequence ID" value="MCL6220427.1"/>
    <property type="molecule type" value="Genomic_DNA"/>
</dbReference>
<proteinExistence type="predicted"/>
<comment type="caution">
    <text evidence="1">The sequence shown here is derived from an EMBL/GenBank/DDBJ whole genome shotgun (WGS) entry which is preliminary data.</text>
</comment>
<evidence type="ECO:0000313" key="2">
    <source>
        <dbReference type="Proteomes" id="UP001139521"/>
    </source>
</evidence>
<name>A0A9X2CQW8_9FLAO</name>
<protein>
    <submittedName>
        <fullName evidence="1">Uncharacterized protein</fullName>
    </submittedName>
</protein>
<evidence type="ECO:0000313" key="1">
    <source>
        <dbReference type="EMBL" id="MCL6220427.1"/>
    </source>
</evidence>
<dbReference type="RefSeq" id="WP_249603124.1">
    <property type="nucleotide sequence ID" value="NZ_JAKHSK010000040.1"/>
</dbReference>
<organism evidence="1 2">
    <name type="scientific">Zunongwangia pacifica</name>
    <dbReference type="NCBI Taxonomy" id="2911062"/>
    <lineage>
        <taxon>Bacteria</taxon>
        <taxon>Pseudomonadati</taxon>
        <taxon>Bacteroidota</taxon>
        <taxon>Flavobacteriia</taxon>
        <taxon>Flavobacteriales</taxon>
        <taxon>Flavobacteriaceae</taxon>
        <taxon>Zunongwangia</taxon>
    </lineage>
</organism>
<keyword evidence="2" id="KW-1185">Reference proteome</keyword>
<dbReference type="AlphaFoldDB" id="A0A9X2CQW8"/>
<accession>A0A9X2CQW8</accession>